<dbReference type="GeneID" id="25561984"/>
<dbReference type="OrthoDB" id="1697690at2759"/>
<evidence type="ECO:0000256" key="9">
    <source>
        <dbReference type="RuleBase" id="RU363100"/>
    </source>
</evidence>
<evidence type="ECO:0000256" key="7">
    <source>
        <dbReference type="ARBA" id="ARBA00023128"/>
    </source>
</evidence>
<evidence type="ECO:0000256" key="4">
    <source>
        <dbReference type="ARBA" id="ARBA00022692"/>
    </source>
</evidence>
<evidence type="ECO:0000256" key="8">
    <source>
        <dbReference type="ARBA" id="ARBA00023136"/>
    </source>
</evidence>
<organism evidence="11 12">
    <name type="scientific">Thecamonas trahens ATCC 50062</name>
    <dbReference type="NCBI Taxonomy" id="461836"/>
    <lineage>
        <taxon>Eukaryota</taxon>
        <taxon>Apusozoa</taxon>
        <taxon>Apusomonadida</taxon>
        <taxon>Apusomonadidae</taxon>
        <taxon>Thecamonas</taxon>
    </lineage>
</organism>
<gene>
    <name evidence="11" type="ORF">AMSG_02298</name>
</gene>
<dbReference type="GO" id="GO:0005743">
    <property type="term" value="C:mitochondrial inner membrane"/>
    <property type="evidence" value="ECO:0007669"/>
    <property type="project" value="UniProtKB-SubCell"/>
</dbReference>
<feature type="region of interest" description="Disordered" evidence="10">
    <location>
        <begin position="25"/>
        <end position="49"/>
    </location>
</feature>
<dbReference type="PANTHER" id="PTHR14154">
    <property type="entry name" value="UPF0041 BRAIN PROTEIN 44-RELATED"/>
    <property type="match status" value="1"/>
</dbReference>
<dbReference type="Proteomes" id="UP000054408">
    <property type="component" value="Unassembled WGS sequence"/>
</dbReference>
<comment type="subcellular location">
    <subcellularLocation>
        <location evidence="1 9">Mitochondrion inner membrane</location>
        <topology evidence="1 9">Multi-pass membrane protein</topology>
    </subcellularLocation>
</comment>
<evidence type="ECO:0000313" key="12">
    <source>
        <dbReference type="Proteomes" id="UP000054408"/>
    </source>
</evidence>
<evidence type="ECO:0000256" key="10">
    <source>
        <dbReference type="SAM" id="MobiDB-lite"/>
    </source>
</evidence>
<dbReference type="STRING" id="461836.A0A0L0DXR9"/>
<feature type="compositionally biased region" description="Gly residues" evidence="10">
    <location>
        <begin position="81"/>
        <end position="93"/>
    </location>
</feature>
<feature type="compositionally biased region" description="Basic and acidic residues" evidence="10">
    <location>
        <begin position="94"/>
        <end position="104"/>
    </location>
</feature>
<dbReference type="AlphaFoldDB" id="A0A0L0DXR9"/>
<sequence>MASGMTGGLGLGAGRMMAAVRMASGSTAAGGANGSKRDADLPAYVPPAEPVYKPVEDAVVAQRLEKAKSGQAGAEASSSAGDGGDGGSSGDGGSEGKDGKDAEKGDTWTKFVGFVGAMANWTIPAAAIAHIVGNEDPTKIDPMMTSSLVVYSLLFMRWSLAISPQNYPLFVCHVSNEIAQLYQLFRYNSATRGSKSEGELA</sequence>
<keyword evidence="5 9" id="KW-0999">Mitochondrion inner membrane</keyword>
<keyword evidence="3 9" id="KW-0813">Transport</keyword>
<dbReference type="GO" id="GO:0006850">
    <property type="term" value="P:pyruvate import into mitochondria"/>
    <property type="evidence" value="ECO:0007669"/>
    <property type="project" value="InterPro"/>
</dbReference>
<protein>
    <recommendedName>
        <fullName evidence="9">Mitochondrial pyruvate carrier</fullName>
    </recommendedName>
</protein>
<feature type="compositionally biased region" description="Low complexity" evidence="10">
    <location>
        <begin position="69"/>
        <end position="80"/>
    </location>
</feature>
<keyword evidence="6" id="KW-1133">Transmembrane helix</keyword>
<dbReference type="InterPro" id="IPR005336">
    <property type="entry name" value="MPC"/>
</dbReference>
<accession>A0A0L0DXR9</accession>
<feature type="region of interest" description="Disordered" evidence="10">
    <location>
        <begin position="63"/>
        <end position="104"/>
    </location>
</feature>
<keyword evidence="4" id="KW-0812">Transmembrane</keyword>
<name>A0A0L0DXR9_THETB</name>
<evidence type="ECO:0000313" key="11">
    <source>
        <dbReference type="EMBL" id="KNC56328.1"/>
    </source>
</evidence>
<dbReference type="Pfam" id="PF03650">
    <property type="entry name" value="MPC"/>
    <property type="match status" value="1"/>
</dbReference>
<comment type="similarity">
    <text evidence="2 9">Belongs to the mitochondrial pyruvate carrier (MPC) (TC 2.A.105) family.</text>
</comment>
<keyword evidence="12" id="KW-1185">Reference proteome</keyword>
<reference evidence="11 12" key="1">
    <citation type="submission" date="2010-05" db="EMBL/GenBank/DDBJ databases">
        <title>The Genome Sequence of Thecamonas trahens ATCC 50062.</title>
        <authorList>
            <consortium name="The Broad Institute Genome Sequencing Platform"/>
            <person name="Russ C."/>
            <person name="Cuomo C."/>
            <person name="Shea T."/>
            <person name="Young S.K."/>
            <person name="Zeng Q."/>
            <person name="Koehrsen M."/>
            <person name="Haas B."/>
            <person name="Borodovsky M."/>
            <person name="Guigo R."/>
            <person name="Alvarado L."/>
            <person name="Berlin A."/>
            <person name="Bochicchio J."/>
            <person name="Borenstein D."/>
            <person name="Chapman S."/>
            <person name="Chen Z."/>
            <person name="Freedman E."/>
            <person name="Gellesch M."/>
            <person name="Goldberg J."/>
            <person name="Griggs A."/>
            <person name="Gujja S."/>
            <person name="Heilman E."/>
            <person name="Heiman D."/>
            <person name="Hepburn T."/>
            <person name="Howarth C."/>
            <person name="Jen D."/>
            <person name="Larson L."/>
            <person name="Mehta T."/>
            <person name="Park D."/>
            <person name="Pearson M."/>
            <person name="Roberts A."/>
            <person name="Saif S."/>
            <person name="Shenoy N."/>
            <person name="Sisk P."/>
            <person name="Stolte C."/>
            <person name="Sykes S."/>
            <person name="Thomson T."/>
            <person name="Walk T."/>
            <person name="White J."/>
            <person name="Yandava C."/>
            <person name="Burger G."/>
            <person name="Gray M.W."/>
            <person name="Holland P.W.H."/>
            <person name="King N."/>
            <person name="Lang F.B.F."/>
            <person name="Roger A.J."/>
            <person name="Ruiz-Trillo I."/>
            <person name="Lander E."/>
            <person name="Nusbaum C."/>
        </authorList>
    </citation>
    <scope>NUCLEOTIDE SEQUENCE [LARGE SCALE GENOMIC DNA]</scope>
    <source>
        <strain evidence="11 12">ATCC 50062</strain>
    </source>
</reference>
<evidence type="ECO:0000256" key="1">
    <source>
        <dbReference type="ARBA" id="ARBA00004448"/>
    </source>
</evidence>
<evidence type="ECO:0000256" key="5">
    <source>
        <dbReference type="ARBA" id="ARBA00022792"/>
    </source>
</evidence>
<evidence type="ECO:0000256" key="3">
    <source>
        <dbReference type="ARBA" id="ARBA00022448"/>
    </source>
</evidence>
<dbReference type="RefSeq" id="XP_013760845.1">
    <property type="nucleotide sequence ID" value="XM_013905391.1"/>
</dbReference>
<keyword evidence="7 9" id="KW-0496">Mitochondrion</keyword>
<evidence type="ECO:0000256" key="2">
    <source>
        <dbReference type="ARBA" id="ARBA00006416"/>
    </source>
</evidence>
<dbReference type="eggNOG" id="KOG1590">
    <property type="taxonomic scope" value="Eukaryota"/>
</dbReference>
<comment type="function">
    <text evidence="9">Mediates the uptake of pyruvate into mitochondria.</text>
</comment>
<evidence type="ECO:0000256" key="6">
    <source>
        <dbReference type="ARBA" id="ARBA00022989"/>
    </source>
</evidence>
<dbReference type="EMBL" id="GL349441">
    <property type="protein sequence ID" value="KNC56328.1"/>
    <property type="molecule type" value="Genomic_DNA"/>
</dbReference>
<keyword evidence="8" id="KW-0472">Membrane</keyword>
<proteinExistence type="inferred from homology"/>